<dbReference type="GO" id="GO:0005886">
    <property type="term" value="C:plasma membrane"/>
    <property type="evidence" value="ECO:0007669"/>
    <property type="project" value="UniProtKB-SubCell"/>
</dbReference>
<evidence type="ECO:0000256" key="4">
    <source>
        <dbReference type="ARBA" id="ARBA00022475"/>
    </source>
</evidence>
<feature type="transmembrane region" description="Helical" evidence="8">
    <location>
        <begin position="369"/>
        <end position="391"/>
    </location>
</feature>
<evidence type="ECO:0000256" key="7">
    <source>
        <dbReference type="ARBA" id="ARBA00023136"/>
    </source>
</evidence>
<keyword evidence="7 8" id="KW-0472">Membrane</keyword>
<protein>
    <submittedName>
        <fullName evidence="9">Xanthine/uracil permease protein</fullName>
    </submittedName>
</protein>
<dbReference type="Proteomes" id="UP000281604">
    <property type="component" value="Unassembled WGS sequence"/>
</dbReference>
<dbReference type="NCBIfam" id="NF037981">
    <property type="entry name" value="NCS2_1"/>
    <property type="match status" value="1"/>
</dbReference>
<reference evidence="9 10" key="1">
    <citation type="submission" date="2018-08" db="EMBL/GenBank/DDBJ databases">
        <title>Recombination of ecologically and evolutionarily significant loci maintains genetic cohesion in the Pseudomonas syringae species complex.</title>
        <authorList>
            <person name="Dillon M."/>
            <person name="Thakur S."/>
            <person name="Almeida R.N.D."/>
            <person name="Weir B.S."/>
            <person name="Guttman D.S."/>
        </authorList>
    </citation>
    <scope>NUCLEOTIDE SEQUENCE [LARGE SCALE GENOMIC DNA]</scope>
    <source>
        <strain evidence="9 10">ICMP 3706</strain>
    </source>
</reference>
<feature type="transmembrane region" description="Helical" evidence="8">
    <location>
        <begin position="238"/>
        <end position="258"/>
    </location>
</feature>
<dbReference type="NCBIfam" id="TIGR03173">
    <property type="entry name" value="pbuX"/>
    <property type="match status" value="1"/>
</dbReference>
<evidence type="ECO:0000256" key="5">
    <source>
        <dbReference type="ARBA" id="ARBA00022692"/>
    </source>
</evidence>
<dbReference type="Pfam" id="PF00860">
    <property type="entry name" value="Xan_ur_permease"/>
    <property type="match status" value="1"/>
</dbReference>
<comment type="similarity">
    <text evidence="2">Belongs to the nucleobase:cation symporter-2 (NCS2) (TC 2.A.40) family.</text>
</comment>
<dbReference type="InterPro" id="IPR017588">
    <property type="entry name" value="UacT-like"/>
</dbReference>
<dbReference type="EMBL" id="RBQE01000508">
    <property type="protein sequence ID" value="RMO98672.1"/>
    <property type="molecule type" value="Genomic_DNA"/>
</dbReference>
<dbReference type="InterPro" id="IPR006043">
    <property type="entry name" value="NCS2"/>
</dbReference>
<dbReference type="NCBIfam" id="TIGR00801">
    <property type="entry name" value="ncs2"/>
    <property type="match status" value="1"/>
</dbReference>
<keyword evidence="5 8" id="KW-0812">Transmembrane</keyword>
<evidence type="ECO:0000313" key="9">
    <source>
        <dbReference type="EMBL" id="RMO98672.1"/>
    </source>
</evidence>
<feature type="transmembrane region" description="Helical" evidence="8">
    <location>
        <begin position="119"/>
        <end position="138"/>
    </location>
</feature>
<dbReference type="PROSITE" id="PS01116">
    <property type="entry name" value="XANTH_URACIL_PERMASE"/>
    <property type="match status" value="1"/>
</dbReference>
<evidence type="ECO:0000256" key="1">
    <source>
        <dbReference type="ARBA" id="ARBA00004651"/>
    </source>
</evidence>
<feature type="transmembrane region" description="Helical" evidence="8">
    <location>
        <begin position="56"/>
        <end position="80"/>
    </location>
</feature>
<feature type="transmembrane region" description="Helical" evidence="8">
    <location>
        <begin position="150"/>
        <end position="168"/>
    </location>
</feature>
<feature type="transmembrane region" description="Helical" evidence="8">
    <location>
        <begin position="427"/>
        <end position="447"/>
    </location>
</feature>
<dbReference type="InterPro" id="IPR006042">
    <property type="entry name" value="Xan_ur_permease"/>
</dbReference>
<sequence length="499" mass="52660">MDSNKNNLSNWTVFCSNPRQRHASTWQFPVRDLAMQPETLDNDDLIYGLNDRPRPLTAILAAFQHVLASFVGIITPPLIIGSTLGLTQYLTYLISMALMVSGTGTFIQARRPFGIGAGMICLQGTSFAFLGAVLSAGFLVKQRGGSPEDIMAMIFGVCFFGALVQIVLSRCIGQLRRVITPLVTGIVITLIGISLIKVGVTDLGGGFNAPDFGAPLNLALGAFVLAVIIVLNRSNTPWVRLSAIIIGLAVGSLAAWFSGKLIPQPIHDLPLISVPVPFRFGFSFDWTAFLPVALIYLISSIETVGDLTANCMLARQPISGPSYVARLKGGVLGDGVSCMIAATLSAFPNTTFAQNNGVIQLTGVASRYVGLYIGAVLFVLGLFPHIGAIVQQIPKPVLGGATLVMFGSVAAAGVRILAQSPLDRRSMLIIATSLGVGLGIAAQPALLHQMPKLVQNLFDSAITSGGITAIVMCLLIPEGKVAAPQSDATTEPNPLEQPR</sequence>
<evidence type="ECO:0000256" key="2">
    <source>
        <dbReference type="ARBA" id="ARBA00008821"/>
    </source>
</evidence>
<organism evidence="9 10">
    <name type="scientific">Pseudomonas syringae pv. persicae</name>
    <dbReference type="NCBI Taxonomy" id="237306"/>
    <lineage>
        <taxon>Bacteria</taxon>
        <taxon>Pseudomonadati</taxon>
        <taxon>Pseudomonadota</taxon>
        <taxon>Gammaproteobacteria</taxon>
        <taxon>Pseudomonadales</taxon>
        <taxon>Pseudomonadaceae</taxon>
        <taxon>Pseudomonas</taxon>
    </lineage>
</organism>
<gene>
    <name evidence="9" type="ORF">ALQ30_04468</name>
</gene>
<evidence type="ECO:0000256" key="8">
    <source>
        <dbReference type="SAM" id="Phobius"/>
    </source>
</evidence>
<feature type="transmembrane region" description="Helical" evidence="8">
    <location>
        <begin position="453"/>
        <end position="476"/>
    </location>
</feature>
<dbReference type="PANTHER" id="PTHR42810">
    <property type="entry name" value="PURINE PERMEASE C1399.01C-RELATED"/>
    <property type="match status" value="1"/>
</dbReference>
<evidence type="ECO:0000313" key="10">
    <source>
        <dbReference type="Proteomes" id="UP000281604"/>
    </source>
</evidence>
<accession>A0A3M3ZVI3</accession>
<feature type="transmembrane region" description="Helical" evidence="8">
    <location>
        <begin position="278"/>
        <end position="298"/>
    </location>
</feature>
<evidence type="ECO:0000256" key="6">
    <source>
        <dbReference type="ARBA" id="ARBA00022989"/>
    </source>
</evidence>
<feature type="transmembrane region" description="Helical" evidence="8">
    <location>
        <begin position="397"/>
        <end position="418"/>
    </location>
</feature>
<feature type="transmembrane region" description="Helical" evidence="8">
    <location>
        <begin position="212"/>
        <end position="231"/>
    </location>
</feature>
<dbReference type="GO" id="GO:0042907">
    <property type="term" value="F:xanthine transmembrane transporter activity"/>
    <property type="evidence" value="ECO:0007669"/>
    <property type="project" value="TreeGrafter"/>
</dbReference>
<name>A0A3M3ZVI3_9PSED</name>
<dbReference type="PANTHER" id="PTHR42810:SF2">
    <property type="entry name" value="PURINE PERMEASE C1399.01C-RELATED"/>
    <property type="match status" value="1"/>
</dbReference>
<evidence type="ECO:0000256" key="3">
    <source>
        <dbReference type="ARBA" id="ARBA00022448"/>
    </source>
</evidence>
<keyword evidence="4" id="KW-1003">Cell membrane</keyword>
<keyword evidence="3" id="KW-0813">Transport</keyword>
<comment type="subcellular location">
    <subcellularLocation>
        <location evidence="1">Cell membrane</location>
        <topology evidence="1">Multi-pass membrane protein</topology>
    </subcellularLocation>
</comment>
<dbReference type="AlphaFoldDB" id="A0A3M3ZVI3"/>
<comment type="caution">
    <text evidence="9">The sequence shown here is derived from an EMBL/GenBank/DDBJ whole genome shotgun (WGS) entry which is preliminary data.</text>
</comment>
<feature type="transmembrane region" description="Helical" evidence="8">
    <location>
        <begin position="86"/>
        <end position="107"/>
    </location>
</feature>
<feature type="transmembrane region" description="Helical" evidence="8">
    <location>
        <begin position="180"/>
        <end position="200"/>
    </location>
</feature>
<keyword evidence="6 8" id="KW-1133">Transmembrane helix</keyword>
<proteinExistence type="inferred from homology"/>